<comment type="caution">
    <text evidence="2">The sequence shown here is derived from an EMBL/GenBank/DDBJ whole genome shotgun (WGS) entry which is preliminary data.</text>
</comment>
<name>A0A098VV71_9MICR</name>
<dbReference type="EMBL" id="JMKJ01000036">
    <property type="protein sequence ID" value="KGG52815.1"/>
    <property type="molecule type" value="Genomic_DNA"/>
</dbReference>
<dbReference type="Proteomes" id="UP000029725">
    <property type="component" value="Unassembled WGS sequence"/>
</dbReference>
<feature type="transmembrane region" description="Helical" evidence="1">
    <location>
        <begin position="133"/>
        <end position="153"/>
    </location>
</feature>
<dbReference type="AlphaFoldDB" id="A0A098VV71"/>
<organism evidence="2 3">
    <name type="scientific">Mitosporidium daphniae</name>
    <dbReference type="NCBI Taxonomy" id="1485682"/>
    <lineage>
        <taxon>Eukaryota</taxon>
        <taxon>Fungi</taxon>
        <taxon>Fungi incertae sedis</taxon>
        <taxon>Microsporidia</taxon>
        <taxon>Mitosporidium</taxon>
    </lineage>
</organism>
<dbReference type="HOGENOM" id="CLU_1321176_0_0_1"/>
<evidence type="ECO:0000313" key="2">
    <source>
        <dbReference type="EMBL" id="KGG52815.1"/>
    </source>
</evidence>
<keyword evidence="1" id="KW-1133">Transmembrane helix</keyword>
<dbReference type="GeneID" id="25258305"/>
<dbReference type="RefSeq" id="XP_013239251.1">
    <property type="nucleotide sequence ID" value="XM_013383797.1"/>
</dbReference>
<dbReference type="VEuPathDB" id="MicrosporidiaDB:DI09_132p80"/>
<proteinExistence type="predicted"/>
<sequence>MFSPSKFMSQFLVIAITCQLVLFFDGIFRNNTEPASNISALINIKPVLIFGPPGNQINLWSHTYYSSDSPNRSLLGEDSESSPEKDAFMNFKESLKEILKQKRLSLANPMTPPTGGVLSFLPVQLSAPAPYDIYIILYTLFLAFVATMIFSVVAKMCSIGQANILAIFFTFLAMCFFLILWIGILSVVYFWIMFDVRTVDRGVLAPDS</sequence>
<protein>
    <submittedName>
        <fullName evidence="2">Uncharacterized protein</fullName>
    </submittedName>
</protein>
<reference evidence="2 3" key="1">
    <citation type="submission" date="2014-04" db="EMBL/GenBank/DDBJ databases">
        <title>A new species of microsporidia sheds light on the evolution of extreme parasitism.</title>
        <authorList>
            <person name="Haag K.L."/>
            <person name="James T.Y."/>
            <person name="Larsson R."/>
            <person name="Schaer T.M."/>
            <person name="Refardt D."/>
            <person name="Pombert J.-F."/>
            <person name="Ebert D."/>
        </authorList>
    </citation>
    <scope>NUCLEOTIDE SEQUENCE [LARGE SCALE GENOMIC DNA]</scope>
    <source>
        <strain evidence="2 3">UGP3</strain>
        <tissue evidence="2">Spores</tissue>
    </source>
</reference>
<keyword evidence="3" id="KW-1185">Reference proteome</keyword>
<gene>
    <name evidence="2" type="ORF">DI09_132p80</name>
</gene>
<keyword evidence="1" id="KW-0472">Membrane</keyword>
<evidence type="ECO:0000256" key="1">
    <source>
        <dbReference type="SAM" id="Phobius"/>
    </source>
</evidence>
<keyword evidence="1" id="KW-0812">Transmembrane</keyword>
<accession>A0A098VV71</accession>
<evidence type="ECO:0000313" key="3">
    <source>
        <dbReference type="Proteomes" id="UP000029725"/>
    </source>
</evidence>
<feature type="transmembrane region" description="Helical" evidence="1">
    <location>
        <begin position="165"/>
        <end position="192"/>
    </location>
</feature>